<accession>A0ABN9VBI4</accession>
<proteinExistence type="predicted"/>
<protein>
    <submittedName>
        <fullName evidence="1">Uncharacterized protein</fullName>
    </submittedName>
</protein>
<feature type="non-terminal residue" evidence="1">
    <location>
        <position position="1"/>
    </location>
</feature>
<reference evidence="1" key="1">
    <citation type="submission" date="2023-10" db="EMBL/GenBank/DDBJ databases">
        <authorList>
            <person name="Chen Y."/>
            <person name="Shah S."/>
            <person name="Dougan E. K."/>
            <person name="Thang M."/>
            <person name="Chan C."/>
        </authorList>
    </citation>
    <scope>NUCLEOTIDE SEQUENCE [LARGE SCALE GENOMIC DNA]</scope>
</reference>
<comment type="caution">
    <text evidence="1">The sequence shown here is derived from an EMBL/GenBank/DDBJ whole genome shotgun (WGS) entry which is preliminary data.</text>
</comment>
<keyword evidence="2" id="KW-1185">Reference proteome</keyword>
<organism evidence="1 2">
    <name type="scientific">Prorocentrum cordatum</name>
    <dbReference type="NCBI Taxonomy" id="2364126"/>
    <lineage>
        <taxon>Eukaryota</taxon>
        <taxon>Sar</taxon>
        <taxon>Alveolata</taxon>
        <taxon>Dinophyceae</taxon>
        <taxon>Prorocentrales</taxon>
        <taxon>Prorocentraceae</taxon>
        <taxon>Prorocentrum</taxon>
    </lineage>
</organism>
<name>A0ABN9VBI4_9DINO</name>
<gene>
    <name evidence="1" type="ORF">PCOR1329_LOCUS56409</name>
</gene>
<dbReference type="Proteomes" id="UP001189429">
    <property type="component" value="Unassembled WGS sequence"/>
</dbReference>
<dbReference type="EMBL" id="CAUYUJ010016943">
    <property type="protein sequence ID" value="CAK0870256.1"/>
    <property type="molecule type" value="Genomic_DNA"/>
</dbReference>
<evidence type="ECO:0000313" key="1">
    <source>
        <dbReference type="EMBL" id="CAK0870256.1"/>
    </source>
</evidence>
<sequence length="117" mass="12654">DVAGAGGSVALAARNLTMAVSGVALSVARNSATFVDEAWSGIDLLGCRLNVTGELERITTRVKDAIEAAVDASVLMSPLTAREVIQLHTARPPFWFRLGRWAHSQFDWLRYASGVWL</sequence>
<evidence type="ECO:0000313" key="2">
    <source>
        <dbReference type="Proteomes" id="UP001189429"/>
    </source>
</evidence>